<sequence length="279" mass="32280">MTSGDGSIFEFKTTIDRNEPVETATPPQSKTRSSSCRAKSRPTWEAWCERNSKPVKRPKPCFVSYMTRWKKPGPMTKKEWKNFCSWALLRAGPRETEPPKRQEEPCLAKYLPCAWPKRRLDKDELEEKIKKLATPRKITGKYNGPVKSPAYSPVVSWGEPPHRDPGRPFKPPRVPCCFLNEELEAEFWSQLRFPVRQAALLGQATPRIMNLSKPRIYPIARRPLGPLDVPPPPRKKFTRRGWQLHQLRLIYLSQPVSRSGSEYYLYIGCPCCPCSNKKR</sequence>
<reference evidence="3" key="1">
    <citation type="submission" date="2025-08" db="UniProtKB">
        <authorList>
            <consortium name="RefSeq"/>
        </authorList>
    </citation>
    <scope>IDENTIFICATION</scope>
    <source>
        <strain evidence="3">14028-0561.14</strain>
        <tissue evidence="3">Whole fly</tissue>
    </source>
</reference>
<protein>
    <submittedName>
        <fullName evidence="3">Uncharacterized protein</fullName>
    </submittedName>
</protein>
<dbReference type="OrthoDB" id="8015522at2759"/>
<feature type="region of interest" description="Disordered" evidence="1">
    <location>
        <begin position="1"/>
        <end position="42"/>
    </location>
</feature>
<dbReference type="SMART" id="SM00705">
    <property type="entry name" value="THEG"/>
    <property type="match status" value="3"/>
</dbReference>
<evidence type="ECO:0000256" key="1">
    <source>
        <dbReference type="SAM" id="MobiDB-lite"/>
    </source>
</evidence>
<dbReference type="AlphaFoldDB" id="A0A6P4J544"/>
<keyword evidence="2" id="KW-1185">Reference proteome</keyword>
<accession>A0A6P4J544</accession>
<gene>
    <name evidence="3" type="primary">LOC108084353</name>
</gene>
<name>A0A6P4J544_DROKI</name>
<evidence type="ECO:0000313" key="2">
    <source>
        <dbReference type="Proteomes" id="UP001652661"/>
    </source>
</evidence>
<organism evidence="2 3">
    <name type="scientific">Drosophila kikkawai</name>
    <name type="common">Fruit fly</name>
    <dbReference type="NCBI Taxonomy" id="30033"/>
    <lineage>
        <taxon>Eukaryota</taxon>
        <taxon>Metazoa</taxon>
        <taxon>Ecdysozoa</taxon>
        <taxon>Arthropoda</taxon>
        <taxon>Hexapoda</taxon>
        <taxon>Insecta</taxon>
        <taxon>Pterygota</taxon>
        <taxon>Neoptera</taxon>
        <taxon>Endopterygota</taxon>
        <taxon>Diptera</taxon>
        <taxon>Brachycera</taxon>
        <taxon>Muscomorpha</taxon>
        <taxon>Ephydroidea</taxon>
        <taxon>Drosophilidae</taxon>
        <taxon>Drosophila</taxon>
        <taxon>Sophophora</taxon>
    </lineage>
</organism>
<dbReference type="InterPro" id="IPR006623">
    <property type="entry name" value="THEG"/>
</dbReference>
<dbReference type="Proteomes" id="UP001652661">
    <property type="component" value="Chromosome 3R"/>
</dbReference>
<dbReference type="Pfam" id="PF14912">
    <property type="entry name" value="THEG"/>
    <property type="match status" value="1"/>
</dbReference>
<evidence type="ECO:0000313" key="3">
    <source>
        <dbReference type="RefSeq" id="XP_017036005.1"/>
    </source>
</evidence>
<feature type="compositionally biased region" description="Polar residues" evidence="1">
    <location>
        <begin position="25"/>
        <end position="37"/>
    </location>
</feature>
<dbReference type="GeneID" id="108084353"/>
<dbReference type="RefSeq" id="XP_017036005.1">
    <property type="nucleotide sequence ID" value="XM_017180516.3"/>
</dbReference>
<proteinExistence type="predicted"/>